<dbReference type="EMBL" id="CAICTM010000071">
    <property type="protein sequence ID" value="CAB9499939.1"/>
    <property type="molecule type" value="Genomic_DNA"/>
</dbReference>
<feature type="region of interest" description="Disordered" evidence="4">
    <location>
        <begin position="1"/>
        <end position="22"/>
    </location>
</feature>
<evidence type="ECO:0000313" key="5">
    <source>
        <dbReference type="EMBL" id="CAB9499939.1"/>
    </source>
</evidence>
<dbReference type="Proteomes" id="UP001153069">
    <property type="component" value="Unassembled WGS sequence"/>
</dbReference>
<dbReference type="GO" id="GO:0005655">
    <property type="term" value="C:nucleolar ribonuclease P complex"/>
    <property type="evidence" value="ECO:0007669"/>
    <property type="project" value="TreeGrafter"/>
</dbReference>
<proteinExistence type="inferred from homology"/>
<evidence type="ECO:0000256" key="4">
    <source>
        <dbReference type="SAM" id="MobiDB-lite"/>
    </source>
</evidence>
<organism evidence="5 6">
    <name type="scientific">Seminavis robusta</name>
    <dbReference type="NCBI Taxonomy" id="568900"/>
    <lineage>
        <taxon>Eukaryota</taxon>
        <taxon>Sar</taxon>
        <taxon>Stramenopiles</taxon>
        <taxon>Ochrophyta</taxon>
        <taxon>Bacillariophyta</taxon>
        <taxon>Bacillariophyceae</taxon>
        <taxon>Bacillariophycidae</taxon>
        <taxon>Naviculales</taxon>
        <taxon>Naviculaceae</taxon>
        <taxon>Seminavis</taxon>
    </lineage>
</organism>
<evidence type="ECO:0000256" key="3">
    <source>
        <dbReference type="ARBA" id="ARBA00022694"/>
    </source>
</evidence>
<comment type="subcellular location">
    <subcellularLocation>
        <location evidence="1">Nucleus</location>
    </subcellularLocation>
</comment>
<dbReference type="Pfam" id="PF01876">
    <property type="entry name" value="RNase_P_p30"/>
    <property type="match status" value="1"/>
</dbReference>
<name>A0A9N8DHS8_9STRA</name>
<dbReference type="AlphaFoldDB" id="A0A9N8DHS8"/>
<comment type="similarity">
    <text evidence="2">Belongs to the eukaryotic/archaeal RNase P protein component 3 family.</text>
</comment>
<gene>
    <name evidence="5" type="ORF">SEMRO_72_G039820.1</name>
</gene>
<comment type="caution">
    <text evidence="5">The sequence shown here is derived from an EMBL/GenBank/DDBJ whole genome shotgun (WGS) entry which is preliminary data.</text>
</comment>
<dbReference type="SUPFAM" id="SSF89550">
    <property type="entry name" value="PHP domain-like"/>
    <property type="match status" value="1"/>
</dbReference>
<evidence type="ECO:0000256" key="2">
    <source>
        <dbReference type="ARBA" id="ARBA00007331"/>
    </source>
</evidence>
<dbReference type="Gene3D" id="3.20.20.140">
    <property type="entry name" value="Metal-dependent hydrolases"/>
    <property type="match status" value="1"/>
</dbReference>
<accession>A0A9N8DHS8</accession>
<dbReference type="GO" id="GO:0003723">
    <property type="term" value="F:RNA binding"/>
    <property type="evidence" value="ECO:0007669"/>
    <property type="project" value="TreeGrafter"/>
</dbReference>
<dbReference type="PANTHER" id="PTHR13031">
    <property type="entry name" value="RIBONUCLEASE P SUBUNIT P30"/>
    <property type="match status" value="1"/>
</dbReference>
<sequence length="358" mass="39882">MSSDGRSRRKRRHESSCNNNKSTYDLFVPLPKEAAAVQIPQFLQRLTNTGYTHVALTHTVYGVPRKDVDEADTAIPKELFRQSSANKTIQVLRRLHAVLENLSDVAHYVQQHANNDNDNSSLLQGYDLISVAPRNDAIFQSACKNATAADIIVLDYYSSSTQLPFRIRPTDIRAALARNAVLELPYAPAILNPKRRKGLVHASRLLQFATSSNKSNHLLVSSGPRLGGSNQEDVGVMAFRTPGDLENVLQVVLKLDDPHATIHSTGAFVLQQAHARRWGKQSITVTDMVIQQETDDLQETTTKDDCSKDDEGKHDKKPPAKTTKKDDKRQRKETDNESDDDGAQEEEKEIDGDGFIAF</sequence>
<dbReference type="OrthoDB" id="17948at2759"/>
<evidence type="ECO:0000256" key="1">
    <source>
        <dbReference type="ARBA" id="ARBA00004123"/>
    </source>
</evidence>
<keyword evidence="3" id="KW-0819">tRNA processing</keyword>
<feature type="region of interest" description="Disordered" evidence="4">
    <location>
        <begin position="296"/>
        <end position="358"/>
    </location>
</feature>
<keyword evidence="6" id="KW-1185">Reference proteome</keyword>
<dbReference type="GO" id="GO:0008033">
    <property type="term" value="P:tRNA processing"/>
    <property type="evidence" value="ECO:0007669"/>
    <property type="project" value="UniProtKB-KW"/>
</dbReference>
<dbReference type="InterPro" id="IPR016195">
    <property type="entry name" value="Pol/histidinol_Pase-like"/>
</dbReference>
<reference evidence="5" key="1">
    <citation type="submission" date="2020-06" db="EMBL/GenBank/DDBJ databases">
        <authorList>
            <consortium name="Plant Systems Biology data submission"/>
        </authorList>
    </citation>
    <scope>NUCLEOTIDE SEQUENCE</scope>
    <source>
        <strain evidence="5">D6</strain>
    </source>
</reference>
<feature type="compositionally biased region" description="Acidic residues" evidence="4">
    <location>
        <begin position="336"/>
        <end position="352"/>
    </location>
</feature>
<feature type="compositionally biased region" description="Basic and acidic residues" evidence="4">
    <location>
        <begin position="301"/>
        <end position="335"/>
    </location>
</feature>
<dbReference type="PANTHER" id="PTHR13031:SF0">
    <property type="entry name" value="RIBONUCLEASE P PROTEIN SUBUNIT P30"/>
    <property type="match status" value="1"/>
</dbReference>
<protein>
    <submittedName>
        <fullName evidence="5">RNase P subunit p30</fullName>
    </submittedName>
</protein>
<dbReference type="InterPro" id="IPR002738">
    <property type="entry name" value="RNase_P_p30"/>
</dbReference>
<evidence type="ECO:0000313" key="6">
    <source>
        <dbReference type="Proteomes" id="UP001153069"/>
    </source>
</evidence>